<dbReference type="RefSeq" id="WP_069969804.1">
    <property type="nucleotide sequence ID" value="NZ_CM124774.1"/>
</dbReference>
<dbReference type="EMBL" id="MJGC01000121">
    <property type="protein sequence ID" value="OEJ72611.1"/>
    <property type="molecule type" value="Genomic_DNA"/>
</dbReference>
<dbReference type="AlphaFoldDB" id="A0A1E5QDD3"/>
<protein>
    <submittedName>
        <fullName evidence="1">Uncharacterized protein</fullName>
    </submittedName>
</protein>
<accession>A0A1E5QDD3</accession>
<comment type="caution">
    <text evidence="1">The sequence shown here is derived from an EMBL/GenBank/DDBJ whole genome shotgun (WGS) entry which is preliminary data.</text>
</comment>
<reference evidence="1" key="1">
    <citation type="submission" date="2016-09" db="EMBL/GenBank/DDBJ databases">
        <title>Draft genome of thermotolerant cyanobacterium Desertifilum sp. strain IPPAS B-1220.</title>
        <authorList>
            <person name="Sinetova M.A."/>
            <person name="Bolakhan K."/>
            <person name="Zayadan B.K."/>
            <person name="Mironov K.S."/>
            <person name="Ustinova V."/>
            <person name="Kupriyanova E.V."/>
            <person name="Sidorov R.A."/>
            <person name="Skrypnik A.N."/>
            <person name="Gogoleva N.E."/>
            <person name="Gogolev Y.V."/>
            <person name="Los D.A."/>
        </authorList>
    </citation>
    <scope>NUCLEOTIDE SEQUENCE [LARGE SCALE GENOMIC DNA]</scope>
    <source>
        <strain evidence="1">IPPAS B-1220</strain>
    </source>
</reference>
<sequence>MILIGTCDDSTQDIWLDCIAEWHDFCVTQTLEPWEHLTTQAGLFYISNELYNRRQGHNLRSEMMTAS</sequence>
<evidence type="ECO:0000313" key="1">
    <source>
        <dbReference type="EMBL" id="OEJ72611.1"/>
    </source>
</evidence>
<gene>
    <name evidence="1" type="ORF">BH720_24235</name>
</gene>
<name>A0A1E5QDD3_9CYAN</name>
<organism evidence="1">
    <name type="scientific">Desertifilum tharense IPPAS B-1220</name>
    <dbReference type="NCBI Taxonomy" id="1781255"/>
    <lineage>
        <taxon>Bacteria</taxon>
        <taxon>Bacillati</taxon>
        <taxon>Cyanobacteriota</taxon>
        <taxon>Cyanophyceae</taxon>
        <taxon>Desertifilales</taxon>
        <taxon>Desertifilaceae</taxon>
        <taxon>Desertifilum</taxon>
    </lineage>
</organism>
<proteinExistence type="predicted"/>